<evidence type="ECO:0000313" key="1">
    <source>
        <dbReference type="EMBL" id="MDN0075248.1"/>
    </source>
</evidence>
<name>A0ABT7XNJ6_9NEIS</name>
<gene>
    <name evidence="1" type="ORF">QU481_10135</name>
</gene>
<evidence type="ECO:0000313" key="2">
    <source>
        <dbReference type="Proteomes" id="UP001168540"/>
    </source>
</evidence>
<comment type="caution">
    <text evidence="1">The sequence shown here is derived from an EMBL/GenBank/DDBJ whole genome shotgun (WGS) entry which is preliminary data.</text>
</comment>
<dbReference type="Pfam" id="PF07103">
    <property type="entry name" value="DUF1365"/>
    <property type="match status" value="1"/>
</dbReference>
<accession>A0ABT7XNJ6</accession>
<dbReference type="RefSeq" id="WP_289829847.1">
    <property type="nucleotide sequence ID" value="NZ_JAUEDK010000015.1"/>
</dbReference>
<protein>
    <submittedName>
        <fullName evidence="1">DUF1365 domain-containing protein</fullName>
    </submittedName>
</protein>
<keyword evidence="2" id="KW-1185">Reference proteome</keyword>
<reference evidence="1" key="1">
    <citation type="submission" date="2023-06" db="EMBL/GenBank/DDBJ databases">
        <authorList>
            <person name="Zhang S."/>
        </authorList>
    </citation>
    <scope>NUCLEOTIDE SEQUENCE</scope>
    <source>
        <strain evidence="1">SG2303</strain>
    </source>
</reference>
<dbReference type="PANTHER" id="PTHR33973">
    <property type="entry name" value="OS07G0153300 PROTEIN"/>
    <property type="match status" value="1"/>
</dbReference>
<sequence length="258" mass="29190">MAAGYLLIGRVMHARLRPVAHRFTYPVFCLRLNLAELASLENRWFGIDRRRPMSLRLRDYGPRDGSDLLTWIRGVLSDAGLPADGEVWLQTFPRLFGYVFNPVSFWYCHDAGGTLRAVLAEVNNTFGEHHRYLLSTADGGPIGPGTKLGCRKRLHVSPFCEVVGGYRFRFVDRPGKSFVGIDYEDEAGLLLRTSIGGRLQPWTPASLRNALFGQPWQALAVIVRIHWQALRLWLKRVPFHRKPAAPEHSLSHGPEVLP</sequence>
<dbReference type="PANTHER" id="PTHR33973:SF4">
    <property type="entry name" value="OS07G0153300 PROTEIN"/>
    <property type="match status" value="1"/>
</dbReference>
<proteinExistence type="predicted"/>
<organism evidence="1 2">
    <name type="scientific">Crenobacter oryzisoli</name>
    <dbReference type="NCBI Taxonomy" id="3056844"/>
    <lineage>
        <taxon>Bacteria</taxon>
        <taxon>Pseudomonadati</taxon>
        <taxon>Pseudomonadota</taxon>
        <taxon>Betaproteobacteria</taxon>
        <taxon>Neisseriales</taxon>
        <taxon>Neisseriaceae</taxon>
        <taxon>Crenobacter</taxon>
    </lineage>
</organism>
<dbReference type="Proteomes" id="UP001168540">
    <property type="component" value="Unassembled WGS sequence"/>
</dbReference>
<dbReference type="EMBL" id="JAUEDK010000015">
    <property type="protein sequence ID" value="MDN0075248.1"/>
    <property type="molecule type" value="Genomic_DNA"/>
</dbReference>
<dbReference type="InterPro" id="IPR010775">
    <property type="entry name" value="DUF1365"/>
</dbReference>